<dbReference type="AlphaFoldDB" id="A0AAV2HRN1"/>
<reference evidence="1 2" key="1">
    <citation type="submission" date="2024-04" db="EMBL/GenBank/DDBJ databases">
        <authorList>
            <consortium name="Genoscope - CEA"/>
            <person name="William W."/>
        </authorList>
    </citation>
    <scope>NUCLEOTIDE SEQUENCE [LARGE SCALE GENOMIC DNA]</scope>
</reference>
<feature type="non-terminal residue" evidence="1">
    <location>
        <position position="81"/>
    </location>
</feature>
<name>A0AAV2HRN1_LYMST</name>
<proteinExistence type="predicted"/>
<accession>A0AAV2HRN1</accession>
<protein>
    <submittedName>
        <fullName evidence="1">Uncharacterized protein</fullName>
    </submittedName>
</protein>
<comment type="caution">
    <text evidence="1">The sequence shown here is derived from an EMBL/GenBank/DDBJ whole genome shotgun (WGS) entry which is preliminary data.</text>
</comment>
<dbReference type="EMBL" id="CAXITT010000195">
    <property type="protein sequence ID" value="CAL1535224.1"/>
    <property type="molecule type" value="Genomic_DNA"/>
</dbReference>
<evidence type="ECO:0000313" key="1">
    <source>
        <dbReference type="EMBL" id="CAL1535224.1"/>
    </source>
</evidence>
<evidence type="ECO:0000313" key="2">
    <source>
        <dbReference type="Proteomes" id="UP001497497"/>
    </source>
</evidence>
<sequence length="81" mass="9416">RFFLKHSYLTISDISLISGNKKVIRYLTRAAYYKCLELLKETSSTPLSLETLSFISVSSFIGPENDRRQRAERTQLPKLFQ</sequence>
<keyword evidence="2" id="KW-1185">Reference proteome</keyword>
<gene>
    <name evidence="1" type="ORF">GSLYS_00009184001</name>
</gene>
<feature type="non-terminal residue" evidence="1">
    <location>
        <position position="1"/>
    </location>
</feature>
<organism evidence="1 2">
    <name type="scientific">Lymnaea stagnalis</name>
    <name type="common">Great pond snail</name>
    <name type="synonym">Helix stagnalis</name>
    <dbReference type="NCBI Taxonomy" id="6523"/>
    <lineage>
        <taxon>Eukaryota</taxon>
        <taxon>Metazoa</taxon>
        <taxon>Spiralia</taxon>
        <taxon>Lophotrochozoa</taxon>
        <taxon>Mollusca</taxon>
        <taxon>Gastropoda</taxon>
        <taxon>Heterobranchia</taxon>
        <taxon>Euthyneura</taxon>
        <taxon>Panpulmonata</taxon>
        <taxon>Hygrophila</taxon>
        <taxon>Lymnaeoidea</taxon>
        <taxon>Lymnaeidae</taxon>
        <taxon>Lymnaea</taxon>
    </lineage>
</organism>
<dbReference type="Proteomes" id="UP001497497">
    <property type="component" value="Unassembled WGS sequence"/>
</dbReference>